<dbReference type="GO" id="GO:0046872">
    <property type="term" value="F:metal ion binding"/>
    <property type="evidence" value="ECO:0007669"/>
    <property type="project" value="UniProtKB-KW"/>
</dbReference>
<dbReference type="CDD" id="cd10559">
    <property type="entry name" value="W-FDH"/>
    <property type="match status" value="1"/>
</dbReference>
<protein>
    <submittedName>
        <fullName evidence="8">Formate dehydrogenase subunit beta</fullName>
    </submittedName>
</protein>
<dbReference type="Gene3D" id="3.30.70.20">
    <property type="match status" value="2"/>
</dbReference>
<comment type="subcellular location">
    <subcellularLocation>
        <location evidence="1">Cell envelope</location>
    </subcellularLocation>
</comment>
<dbReference type="PANTHER" id="PTHR43545">
    <property type="entry name" value="FORMATE DEHYDROGENASE, NITRATE-INDUCIBLE, IRON-SULFUR SUBUNIT"/>
    <property type="match status" value="1"/>
</dbReference>
<dbReference type="GO" id="GO:0030313">
    <property type="term" value="C:cell envelope"/>
    <property type="evidence" value="ECO:0007669"/>
    <property type="project" value="UniProtKB-SubCell"/>
</dbReference>
<evidence type="ECO:0000256" key="4">
    <source>
        <dbReference type="ARBA" id="ARBA00022737"/>
    </source>
</evidence>
<dbReference type="AlphaFoldDB" id="A0A445N2E7"/>
<proteinExistence type="predicted"/>
<evidence type="ECO:0000313" key="8">
    <source>
        <dbReference type="EMBL" id="SPD75874.1"/>
    </source>
</evidence>
<reference evidence="8" key="1">
    <citation type="submission" date="2018-01" db="EMBL/GenBank/DDBJ databases">
        <authorList>
            <person name="Regsiter A."/>
            <person name="William W."/>
        </authorList>
    </citation>
    <scope>NUCLEOTIDE SEQUENCE</scope>
    <source>
        <strain evidence="8">TRIP AH-1</strain>
    </source>
</reference>
<evidence type="ECO:0000256" key="2">
    <source>
        <dbReference type="ARBA" id="ARBA00022485"/>
    </source>
</evidence>
<name>A0A445N2E7_9BACT</name>
<dbReference type="InterPro" id="IPR017896">
    <property type="entry name" value="4Fe4S_Fe-S-bd"/>
</dbReference>
<keyword evidence="5" id="KW-0408">Iron</keyword>
<feature type="domain" description="4Fe-4S ferredoxin-type" evidence="7">
    <location>
        <begin position="3"/>
        <end position="33"/>
    </location>
</feature>
<keyword evidence="6" id="KW-0411">Iron-sulfur</keyword>
<evidence type="ECO:0000256" key="5">
    <source>
        <dbReference type="ARBA" id="ARBA00023004"/>
    </source>
</evidence>
<organism evidence="8">
    <name type="scientific">uncultured Desulfobacterium sp</name>
    <dbReference type="NCBI Taxonomy" id="201089"/>
    <lineage>
        <taxon>Bacteria</taxon>
        <taxon>Pseudomonadati</taxon>
        <taxon>Thermodesulfobacteriota</taxon>
        <taxon>Desulfobacteria</taxon>
        <taxon>Desulfobacterales</taxon>
        <taxon>Desulfobacteriaceae</taxon>
        <taxon>Desulfobacterium</taxon>
        <taxon>environmental samples</taxon>
    </lineage>
</organism>
<dbReference type="Pfam" id="PF13247">
    <property type="entry name" value="Fer4_11"/>
    <property type="match status" value="1"/>
</dbReference>
<gene>
    <name evidence="8" type="primary">fdhB</name>
    <name evidence="8" type="ORF">PITCH_A780004</name>
</gene>
<evidence type="ECO:0000256" key="6">
    <source>
        <dbReference type="ARBA" id="ARBA00023014"/>
    </source>
</evidence>
<dbReference type="EMBL" id="OJIN01000223">
    <property type="protein sequence ID" value="SPD75874.1"/>
    <property type="molecule type" value="Genomic_DNA"/>
</dbReference>
<dbReference type="InterPro" id="IPR051555">
    <property type="entry name" value="FDH_Electron_Transfer_Unit"/>
</dbReference>
<dbReference type="SUPFAM" id="SSF54862">
    <property type="entry name" value="4Fe-4S ferredoxins"/>
    <property type="match status" value="1"/>
</dbReference>
<dbReference type="PROSITE" id="PS51379">
    <property type="entry name" value="4FE4S_FER_2"/>
    <property type="match status" value="1"/>
</dbReference>
<sequence length="215" mass="24369">MAKAFFIDTSRCTACRGCQVACKEWHGLPPVTTKQQGTHQNPPDLNPFNYKLVRFDEHKINGKVSWLFFPDQCRHCVEPPCKDTADSYIEGAIIVDEPTGAVIYTEKTKQLTVEQYEDIRESCPYNIPRRDEKTGLLSKCDMCIDRVQANMLPACVKTCCTGTMNFGDSQEMLDFANKRLAVLKESYPQAELVDEDSVGVVFLITHPRKMYSAQI</sequence>
<keyword evidence="4" id="KW-0677">Repeat</keyword>
<evidence type="ECO:0000259" key="7">
    <source>
        <dbReference type="PROSITE" id="PS51379"/>
    </source>
</evidence>
<accession>A0A445N2E7</accession>
<dbReference type="GO" id="GO:0051539">
    <property type="term" value="F:4 iron, 4 sulfur cluster binding"/>
    <property type="evidence" value="ECO:0007669"/>
    <property type="project" value="UniProtKB-KW"/>
</dbReference>
<dbReference type="PANTHER" id="PTHR43545:SF6">
    <property type="entry name" value="FORMATE DEHYDROGENASE, NITRATE-INDUCIBLE, IRON-SULFUR SUBUNIT"/>
    <property type="match status" value="1"/>
</dbReference>
<keyword evidence="3" id="KW-0479">Metal-binding</keyword>
<keyword evidence="2" id="KW-0004">4Fe-4S</keyword>
<evidence type="ECO:0000256" key="1">
    <source>
        <dbReference type="ARBA" id="ARBA00004196"/>
    </source>
</evidence>
<evidence type="ECO:0000256" key="3">
    <source>
        <dbReference type="ARBA" id="ARBA00022723"/>
    </source>
</evidence>